<feature type="non-terminal residue" evidence="2">
    <location>
        <position position="1"/>
    </location>
</feature>
<accession>A0A9N7ML92</accession>
<organism evidence="2 3">
    <name type="scientific">Striga hermonthica</name>
    <name type="common">Purple witchweed</name>
    <name type="synonym">Buchnera hermonthica</name>
    <dbReference type="NCBI Taxonomy" id="68872"/>
    <lineage>
        <taxon>Eukaryota</taxon>
        <taxon>Viridiplantae</taxon>
        <taxon>Streptophyta</taxon>
        <taxon>Embryophyta</taxon>
        <taxon>Tracheophyta</taxon>
        <taxon>Spermatophyta</taxon>
        <taxon>Magnoliopsida</taxon>
        <taxon>eudicotyledons</taxon>
        <taxon>Gunneridae</taxon>
        <taxon>Pentapetalae</taxon>
        <taxon>asterids</taxon>
        <taxon>lamiids</taxon>
        <taxon>Lamiales</taxon>
        <taxon>Orobanchaceae</taxon>
        <taxon>Buchnereae</taxon>
        <taxon>Striga</taxon>
    </lineage>
</organism>
<dbReference type="AlphaFoldDB" id="A0A9N7ML92"/>
<protein>
    <submittedName>
        <fullName evidence="2">Uncharacterized protein</fullName>
    </submittedName>
</protein>
<proteinExistence type="predicted"/>
<name>A0A9N7ML92_STRHE</name>
<gene>
    <name evidence="2" type="ORF">SHERM_12061</name>
</gene>
<sequence length="338" mass="36924">FEEVKTEGDQIINVASEIMVEEVFEVEILAIIDEDREWDVCVIEEEVPEFWMVEDESLRTRKFSKGAGMMRKWVLTPEDKKSQEPRRPYETRNRAKTTHSWPRRRVRARMRGEWTSAYRALSTRKRARALGTVGCAWAIGRIGAKRAGRATGSNTGVRDCTGIGVRGSGKHARNEASDSRVRAVEREWSADAGDVLNRVGIGVLDDECRAHGGTHETQGKNMAASLILVGIGKARILILAGIGKAVECRNTRGRSVTGVTLGRSGNVSRSIFLVGKGIVDTSSKHNLTRNRSGAAGARDLVIEGLGERGGAHARARQGARCLAPRGVGISRSARTRAA</sequence>
<feature type="compositionally biased region" description="Basic and acidic residues" evidence="1">
    <location>
        <begin position="77"/>
        <end position="93"/>
    </location>
</feature>
<dbReference type="EMBL" id="CACSLK010006106">
    <property type="protein sequence ID" value="CAA0810456.1"/>
    <property type="molecule type" value="Genomic_DNA"/>
</dbReference>
<evidence type="ECO:0000313" key="3">
    <source>
        <dbReference type="Proteomes" id="UP001153555"/>
    </source>
</evidence>
<evidence type="ECO:0000313" key="2">
    <source>
        <dbReference type="EMBL" id="CAA0810456.1"/>
    </source>
</evidence>
<evidence type="ECO:0000256" key="1">
    <source>
        <dbReference type="SAM" id="MobiDB-lite"/>
    </source>
</evidence>
<keyword evidence="3" id="KW-1185">Reference proteome</keyword>
<comment type="caution">
    <text evidence="2">The sequence shown here is derived from an EMBL/GenBank/DDBJ whole genome shotgun (WGS) entry which is preliminary data.</text>
</comment>
<feature type="region of interest" description="Disordered" evidence="1">
    <location>
        <begin position="75"/>
        <end position="102"/>
    </location>
</feature>
<dbReference type="Proteomes" id="UP001153555">
    <property type="component" value="Unassembled WGS sequence"/>
</dbReference>
<feature type="non-terminal residue" evidence="2">
    <location>
        <position position="338"/>
    </location>
</feature>
<reference evidence="2" key="1">
    <citation type="submission" date="2019-12" db="EMBL/GenBank/DDBJ databases">
        <authorList>
            <person name="Scholes J."/>
        </authorList>
    </citation>
    <scope>NUCLEOTIDE SEQUENCE</scope>
</reference>